<dbReference type="Gene3D" id="3.60.15.10">
    <property type="entry name" value="Ribonuclease Z/Hydroxyacylglutathione hydrolase-like"/>
    <property type="match status" value="1"/>
</dbReference>
<reference evidence="4 5" key="1">
    <citation type="submission" date="2018-09" db="EMBL/GenBank/DDBJ databases">
        <authorList>
            <person name="Zhu H."/>
        </authorList>
    </citation>
    <scope>NUCLEOTIDE SEQUENCE [LARGE SCALE GENOMIC DNA]</scope>
    <source>
        <strain evidence="4 5">K2S05-167</strain>
    </source>
</reference>
<dbReference type="InterPro" id="IPR036866">
    <property type="entry name" value="RibonucZ/Hydroxyglut_hydro"/>
</dbReference>
<dbReference type="InterPro" id="IPR050698">
    <property type="entry name" value="MBL"/>
</dbReference>
<dbReference type="SMART" id="SM01027">
    <property type="entry name" value="Beta-Casp"/>
    <property type="match status" value="1"/>
</dbReference>
<dbReference type="CDD" id="cd16295">
    <property type="entry name" value="TTHA0252-CPSF-like_MBL-fold"/>
    <property type="match status" value="1"/>
</dbReference>
<dbReference type="AlphaFoldDB" id="A0A418V856"/>
<dbReference type="Pfam" id="PF00753">
    <property type="entry name" value="Lactamase_B"/>
    <property type="match status" value="1"/>
</dbReference>
<dbReference type="GO" id="GO:0016787">
    <property type="term" value="F:hydrolase activity"/>
    <property type="evidence" value="ECO:0007669"/>
    <property type="project" value="UniProtKB-KW"/>
</dbReference>
<protein>
    <submittedName>
        <fullName evidence="4">MBL fold metallo-hydrolase</fullName>
    </submittedName>
</protein>
<evidence type="ECO:0000313" key="4">
    <source>
        <dbReference type="EMBL" id="RJF72274.1"/>
    </source>
</evidence>
<dbReference type="Pfam" id="PF07521">
    <property type="entry name" value="RMMBL"/>
    <property type="match status" value="1"/>
</dbReference>
<dbReference type="SMART" id="SM00849">
    <property type="entry name" value="Lactamase_B"/>
    <property type="match status" value="1"/>
</dbReference>
<evidence type="ECO:0000259" key="2">
    <source>
        <dbReference type="SMART" id="SM00849"/>
    </source>
</evidence>
<dbReference type="SUPFAM" id="SSF56281">
    <property type="entry name" value="Metallo-hydrolase/oxidoreductase"/>
    <property type="match status" value="1"/>
</dbReference>
<accession>A0A418V856</accession>
<dbReference type="PANTHER" id="PTHR11203">
    <property type="entry name" value="CLEAVAGE AND POLYADENYLATION SPECIFICITY FACTOR FAMILY MEMBER"/>
    <property type="match status" value="1"/>
</dbReference>
<feature type="domain" description="Beta-Casp" evidence="3">
    <location>
        <begin position="252"/>
        <end position="377"/>
    </location>
</feature>
<dbReference type="Pfam" id="PF10996">
    <property type="entry name" value="Beta-Casp"/>
    <property type="match status" value="1"/>
</dbReference>
<name>A0A418V856_9DEIO</name>
<comment type="caution">
    <text evidence="4">The sequence shown here is derived from an EMBL/GenBank/DDBJ whole genome shotgun (WGS) entry which is preliminary data.</text>
</comment>
<proteinExistence type="predicted"/>
<dbReference type="InterPro" id="IPR011108">
    <property type="entry name" value="RMMBL"/>
</dbReference>
<dbReference type="RefSeq" id="WP_119764243.1">
    <property type="nucleotide sequence ID" value="NZ_QYUJ01000014.1"/>
</dbReference>
<dbReference type="GO" id="GO:0004521">
    <property type="term" value="F:RNA endonuclease activity"/>
    <property type="evidence" value="ECO:0007669"/>
    <property type="project" value="TreeGrafter"/>
</dbReference>
<evidence type="ECO:0000313" key="5">
    <source>
        <dbReference type="Proteomes" id="UP000286287"/>
    </source>
</evidence>
<dbReference type="Gene3D" id="3.40.50.10890">
    <property type="match status" value="1"/>
</dbReference>
<dbReference type="PANTHER" id="PTHR11203:SF37">
    <property type="entry name" value="INTEGRATOR COMPLEX SUBUNIT 11"/>
    <property type="match status" value="1"/>
</dbReference>
<evidence type="ECO:0000256" key="1">
    <source>
        <dbReference type="ARBA" id="ARBA00022801"/>
    </source>
</evidence>
<dbReference type="InterPro" id="IPR001279">
    <property type="entry name" value="Metallo-B-lactamas"/>
</dbReference>
<dbReference type="EMBL" id="QYUJ01000014">
    <property type="protein sequence ID" value="RJF72274.1"/>
    <property type="molecule type" value="Genomic_DNA"/>
</dbReference>
<sequence length="495" mass="54048">MQMQSFGAACTVTGSMHLLTLGTKRLLVDCGMFQGGDEMERRNHEDFPFDPNDLDAVILTHAHLDHVGRLPLLVRRGYRGAIHCTAPTAALAETVLIDSARLQVDGYRQDLRHARRQGRPDEETLPPLYEEADVHRTLALLRPHLEFGQTENIAGIKVTPQRAGHILGSAYLVIESPEGRLLMSGDLGNRESGLQMDFTPPPEVDAVVIETTYANRTHRRWDETLTEFRDALRESVRNNGKILIPSFAIERAQVILHTLKQLMDAGEVPRIPVFLDSPMATRATNEYFEFGDELIPPVREALQNGEDPFRPSTLHVVPTSAESQRLNRYDGPAIIMAGNGMMTGGRIQHHLKHHLWKPSTSLIIVSYQSPSSLGGKIVAGADTVRLMGEDIAVRAQVHTIGGFSAHADQDDLLAFLSTAGAGKSPHVWLVHGEVGVMDAFIPVLAQQGLKGDIVPDRQPIDLLGPGFPGGRPPGLVISEMPATGTSDAARAEGGE</sequence>
<dbReference type="OrthoDB" id="9803916at2"/>
<dbReference type="InterPro" id="IPR022712">
    <property type="entry name" value="Beta_Casp"/>
</dbReference>
<feature type="domain" description="Metallo-beta-lactamase" evidence="2">
    <location>
        <begin position="13"/>
        <end position="236"/>
    </location>
</feature>
<dbReference type="Proteomes" id="UP000286287">
    <property type="component" value="Unassembled WGS sequence"/>
</dbReference>
<keyword evidence="5" id="KW-1185">Reference proteome</keyword>
<evidence type="ECO:0000259" key="3">
    <source>
        <dbReference type="SMART" id="SM01027"/>
    </source>
</evidence>
<keyword evidence="1 4" id="KW-0378">Hydrolase</keyword>
<gene>
    <name evidence="4" type="ORF">D3875_12640</name>
</gene>
<organism evidence="4 5">
    <name type="scientific">Deinococcus cavernae</name>
    <dbReference type="NCBI Taxonomy" id="2320857"/>
    <lineage>
        <taxon>Bacteria</taxon>
        <taxon>Thermotogati</taxon>
        <taxon>Deinococcota</taxon>
        <taxon>Deinococci</taxon>
        <taxon>Deinococcales</taxon>
        <taxon>Deinococcaceae</taxon>
        <taxon>Deinococcus</taxon>
    </lineage>
</organism>